<name>A0A2S3VTR0_9PSED</name>
<protein>
    <submittedName>
        <fullName evidence="1">Uncharacterized protein</fullName>
    </submittedName>
</protein>
<reference evidence="2" key="1">
    <citation type="submission" date="2017-02" db="EMBL/GenBank/DDBJ databases">
        <authorList>
            <person name="Furmanczyk E.M."/>
        </authorList>
    </citation>
    <scope>NUCLEOTIDE SEQUENCE [LARGE SCALE GENOMIC DNA]</scope>
    <source>
        <strain evidence="2">AP3_22</strain>
    </source>
</reference>
<evidence type="ECO:0000313" key="2">
    <source>
        <dbReference type="Proteomes" id="UP000237440"/>
    </source>
</evidence>
<accession>A0A2S3VTR0</accession>
<organism evidence="1 2">
    <name type="scientific">Pseudomonas laurylsulfativorans</name>
    <dbReference type="NCBI Taxonomy" id="1943631"/>
    <lineage>
        <taxon>Bacteria</taxon>
        <taxon>Pseudomonadati</taxon>
        <taxon>Pseudomonadota</taxon>
        <taxon>Gammaproteobacteria</taxon>
        <taxon>Pseudomonadales</taxon>
        <taxon>Pseudomonadaceae</taxon>
        <taxon>Pseudomonas</taxon>
    </lineage>
</organism>
<keyword evidence="2" id="KW-1185">Reference proteome</keyword>
<evidence type="ECO:0000313" key="1">
    <source>
        <dbReference type="EMBL" id="POF43322.1"/>
    </source>
</evidence>
<gene>
    <name evidence="1" type="ORF">B0D71_00435</name>
</gene>
<dbReference type="AlphaFoldDB" id="A0A2S3VTR0"/>
<proteinExistence type="predicted"/>
<comment type="caution">
    <text evidence="1">The sequence shown here is derived from an EMBL/GenBank/DDBJ whole genome shotgun (WGS) entry which is preliminary data.</text>
</comment>
<sequence>MSQTVAIRPILLKKSAMVSTAEKYAFEIEIYILSRGFRTQISRSGAQKRRFQRSVCGQSGRTDFFDRIGQKQPVEGAIANE</sequence>
<dbReference type="Proteomes" id="UP000237440">
    <property type="component" value="Unassembled WGS sequence"/>
</dbReference>
<dbReference type="EMBL" id="MUJK01000001">
    <property type="protein sequence ID" value="POF43322.1"/>
    <property type="molecule type" value="Genomic_DNA"/>
</dbReference>